<comment type="caution">
    <text evidence="2">The sequence shown here is derived from an EMBL/GenBank/DDBJ whole genome shotgun (WGS) entry which is preliminary data.</text>
</comment>
<reference evidence="2" key="2">
    <citation type="journal article" date="2023" name="mSystems">
        <title>Charting the Lipopeptidome of Nonpathogenic Pseudomonas.</title>
        <authorList>
            <person name="Cesa-Luna C."/>
            <person name="Geudens N."/>
            <person name="Girard L."/>
            <person name="De Roo V."/>
            <person name="Maklad H.R."/>
            <person name="Martins J.C."/>
            <person name="Hofte M."/>
            <person name="De Mot R."/>
        </authorList>
    </citation>
    <scope>NUCLEOTIDE SEQUENCE</scope>
    <source>
        <strain evidence="2">B1M3-32</strain>
    </source>
</reference>
<evidence type="ECO:0000313" key="2">
    <source>
        <dbReference type="EMBL" id="MCU7248178.1"/>
    </source>
</evidence>
<dbReference type="Proteomes" id="UP001139955">
    <property type="component" value="Unassembled WGS sequence"/>
</dbReference>
<dbReference type="EMBL" id="JAOSKY010000004">
    <property type="protein sequence ID" value="MCU7248178.1"/>
    <property type="molecule type" value="Genomic_DNA"/>
</dbReference>
<reference evidence="2" key="1">
    <citation type="submission" date="2022-09" db="EMBL/GenBank/DDBJ databases">
        <authorList>
            <person name="Cesa-Luna C."/>
            <person name="Girard L."/>
            <person name="Lood C."/>
            <person name="Hofte M."/>
            <person name="De Mot R."/>
        </authorList>
    </citation>
    <scope>NUCLEOTIDE SEQUENCE</scope>
    <source>
        <strain evidence="2">B1M3-32</strain>
    </source>
</reference>
<accession>A0A9X3BCI1</accession>
<keyword evidence="3" id="KW-1185">Reference proteome</keyword>
<dbReference type="RefSeq" id="WP_217834127.1">
    <property type="nucleotide sequence ID" value="NZ_JAOSKY010000004.1"/>
</dbReference>
<dbReference type="AlphaFoldDB" id="A0A9X3BCI1"/>
<protein>
    <recommendedName>
        <fullName evidence="4">DUF3094 domain-containing protein</fullName>
    </recommendedName>
</protein>
<proteinExistence type="predicted"/>
<keyword evidence="1" id="KW-1133">Transmembrane helix</keyword>
<organism evidence="2 3">
    <name type="scientific">Pseudomonas koreensis</name>
    <dbReference type="NCBI Taxonomy" id="198620"/>
    <lineage>
        <taxon>Bacteria</taxon>
        <taxon>Pseudomonadati</taxon>
        <taxon>Pseudomonadota</taxon>
        <taxon>Gammaproteobacteria</taxon>
        <taxon>Pseudomonadales</taxon>
        <taxon>Pseudomonadaceae</taxon>
        <taxon>Pseudomonas</taxon>
    </lineage>
</organism>
<evidence type="ECO:0008006" key="4">
    <source>
        <dbReference type="Google" id="ProtNLM"/>
    </source>
</evidence>
<evidence type="ECO:0000313" key="3">
    <source>
        <dbReference type="Proteomes" id="UP001139955"/>
    </source>
</evidence>
<feature type="transmembrane region" description="Helical" evidence="1">
    <location>
        <begin position="35"/>
        <end position="57"/>
    </location>
</feature>
<name>A0A9X3BCI1_9PSED</name>
<gene>
    <name evidence="2" type="ORF">OC940_10235</name>
</gene>
<evidence type="ECO:0000256" key="1">
    <source>
        <dbReference type="SAM" id="Phobius"/>
    </source>
</evidence>
<sequence>MSKEERRARIERLYQEELEFREAMQPFHKAEMREALLLFGLGMLMAAVGLVFVVLLARFI</sequence>
<keyword evidence="1" id="KW-0472">Membrane</keyword>
<keyword evidence="1" id="KW-0812">Transmembrane</keyword>